<evidence type="ECO:0000313" key="9">
    <source>
        <dbReference type="EMBL" id="KAK8068159.1"/>
    </source>
</evidence>
<feature type="transmembrane region" description="Helical" evidence="7">
    <location>
        <begin position="313"/>
        <end position="333"/>
    </location>
</feature>
<feature type="region of interest" description="Disordered" evidence="6">
    <location>
        <begin position="1"/>
        <end position="30"/>
    </location>
</feature>
<dbReference type="InterPro" id="IPR020846">
    <property type="entry name" value="MFS_dom"/>
</dbReference>
<organism evidence="9 10">
    <name type="scientific">Apiospora saccharicola</name>
    <dbReference type="NCBI Taxonomy" id="335842"/>
    <lineage>
        <taxon>Eukaryota</taxon>
        <taxon>Fungi</taxon>
        <taxon>Dikarya</taxon>
        <taxon>Ascomycota</taxon>
        <taxon>Pezizomycotina</taxon>
        <taxon>Sordariomycetes</taxon>
        <taxon>Xylariomycetidae</taxon>
        <taxon>Amphisphaeriales</taxon>
        <taxon>Apiosporaceae</taxon>
        <taxon>Apiospora</taxon>
    </lineage>
</organism>
<evidence type="ECO:0000313" key="10">
    <source>
        <dbReference type="Proteomes" id="UP001446871"/>
    </source>
</evidence>
<dbReference type="SUPFAM" id="SSF103473">
    <property type="entry name" value="MFS general substrate transporter"/>
    <property type="match status" value="1"/>
</dbReference>
<feature type="domain" description="Major facilitator superfamily (MFS) profile" evidence="8">
    <location>
        <begin position="43"/>
        <end position="488"/>
    </location>
</feature>
<protein>
    <submittedName>
        <fullName evidence="9">Major facilitator superfamily transporter</fullName>
    </submittedName>
</protein>
<feature type="transmembrane region" description="Helical" evidence="7">
    <location>
        <begin position="398"/>
        <end position="418"/>
    </location>
</feature>
<feature type="compositionally biased region" description="Pro residues" evidence="6">
    <location>
        <begin position="18"/>
        <end position="30"/>
    </location>
</feature>
<comment type="subcellular location">
    <subcellularLocation>
        <location evidence="1">Membrane</location>
        <topology evidence="1">Multi-pass membrane protein</topology>
    </subcellularLocation>
</comment>
<feature type="transmembrane region" description="Helical" evidence="7">
    <location>
        <begin position="132"/>
        <end position="155"/>
    </location>
</feature>
<dbReference type="PANTHER" id="PTHR23502">
    <property type="entry name" value="MAJOR FACILITATOR SUPERFAMILY"/>
    <property type="match status" value="1"/>
</dbReference>
<dbReference type="PROSITE" id="PS50850">
    <property type="entry name" value="MFS"/>
    <property type="match status" value="1"/>
</dbReference>
<dbReference type="Gene3D" id="1.20.1250.20">
    <property type="entry name" value="MFS general substrate transporter like domains"/>
    <property type="match status" value="1"/>
</dbReference>
<dbReference type="Pfam" id="PF07690">
    <property type="entry name" value="MFS_1"/>
    <property type="match status" value="1"/>
</dbReference>
<dbReference type="PANTHER" id="PTHR23502:SF51">
    <property type="entry name" value="QUINIDINE RESISTANCE PROTEIN 1-RELATED"/>
    <property type="match status" value="1"/>
</dbReference>
<keyword evidence="3 7" id="KW-0812">Transmembrane</keyword>
<keyword evidence="5 7" id="KW-0472">Membrane</keyword>
<feature type="transmembrane region" description="Helical" evidence="7">
    <location>
        <begin position="374"/>
        <end position="392"/>
    </location>
</feature>
<feature type="transmembrane region" description="Helical" evidence="7">
    <location>
        <begin position="167"/>
        <end position="191"/>
    </location>
</feature>
<feature type="transmembrane region" description="Helical" evidence="7">
    <location>
        <begin position="280"/>
        <end position="301"/>
    </location>
</feature>
<feature type="compositionally biased region" description="Basic and acidic residues" evidence="6">
    <location>
        <begin position="1"/>
        <end position="12"/>
    </location>
</feature>
<dbReference type="Gene3D" id="1.20.1720.10">
    <property type="entry name" value="Multidrug resistance protein D"/>
    <property type="match status" value="1"/>
</dbReference>
<evidence type="ECO:0000256" key="2">
    <source>
        <dbReference type="ARBA" id="ARBA00022448"/>
    </source>
</evidence>
<feature type="transmembrane region" description="Helical" evidence="7">
    <location>
        <begin position="76"/>
        <end position="97"/>
    </location>
</feature>
<keyword evidence="2" id="KW-0813">Transport</keyword>
<keyword evidence="4 7" id="KW-1133">Transmembrane helix</keyword>
<comment type="caution">
    <text evidence="9">The sequence shown here is derived from an EMBL/GenBank/DDBJ whole genome shotgun (WGS) entry which is preliminary data.</text>
</comment>
<keyword evidence="10" id="KW-1185">Reference proteome</keyword>
<accession>A0ABR1VAC5</accession>
<evidence type="ECO:0000256" key="5">
    <source>
        <dbReference type="ARBA" id="ARBA00023136"/>
    </source>
</evidence>
<feature type="transmembrane region" description="Helical" evidence="7">
    <location>
        <begin position="42"/>
        <end position="64"/>
    </location>
</feature>
<evidence type="ECO:0000256" key="1">
    <source>
        <dbReference type="ARBA" id="ARBA00004141"/>
    </source>
</evidence>
<dbReference type="Proteomes" id="UP001446871">
    <property type="component" value="Unassembled WGS sequence"/>
</dbReference>
<evidence type="ECO:0000256" key="6">
    <source>
        <dbReference type="SAM" id="MobiDB-lite"/>
    </source>
</evidence>
<feature type="transmembrane region" description="Helical" evidence="7">
    <location>
        <begin position="439"/>
        <end position="457"/>
    </location>
</feature>
<evidence type="ECO:0000256" key="7">
    <source>
        <dbReference type="SAM" id="Phobius"/>
    </source>
</evidence>
<dbReference type="InterPro" id="IPR036259">
    <property type="entry name" value="MFS_trans_sf"/>
</dbReference>
<name>A0ABR1VAC5_9PEZI</name>
<feature type="transmembrane region" description="Helical" evidence="7">
    <location>
        <begin position="197"/>
        <end position="217"/>
    </location>
</feature>
<dbReference type="EMBL" id="JAQQWM010000004">
    <property type="protein sequence ID" value="KAK8068159.1"/>
    <property type="molecule type" value="Genomic_DNA"/>
</dbReference>
<sequence>MEGTTEPKKEHVVACPTTKPPTPVIPPPQKPYTEFSKSERRVIVALIALAAWFSTLSSFIYYPAISSIAEDLDSTIGLVNLTVTSYLVVSAVAPAIVGDAADTMGRRPLYAVTLMLYVVANIGIASQRSFVALLLLRMLQSAGISGTFSVAYGVLADIAAPSERGSFVSALSFGITTAPSIGPVIGGAMASGPGWRWIFWFLAIVSGICLVMMILLLPETNRGLVGNGAVRPPKLSHPLLPGVLRPWAGQGDAAINDLPPRVLRIPNPLKSLVVLSRKDVAVSTMPGSFLYTVYSCIHTSLSTSFVQVYHLDYLRAGFVYLPFGVGAIISTIVSGRWIDRDYRIVAQSHGLPINKVSGDDLLHFPVEEARLRSVFLPTLVALVSVVTYGWLVHYHVHMAGPLICLFFAGLSIQTCFNINNTLLVDINEDVPATAQASSNIVRCIISAVLVATLQIIIDEIGFGRAFTLLGSFCLLAGVFYLIERMYGRKWRLARHVAIAE</sequence>
<evidence type="ECO:0000256" key="4">
    <source>
        <dbReference type="ARBA" id="ARBA00022989"/>
    </source>
</evidence>
<proteinExistence type="predicted"/>
<evidence type="ECO:0000259" key="8">
    <source>
        <dbReference type="PROSITE" id="PS50850"/>
    </source>
</evidence>
<feature type="transmembrane region" description="Helical" evidence="7">
    <location>
        <begin position="463"/>
        <end position="482"/>
    </location>
</feature>
<evidence type="ECO:0000256" key="3">
    <source>
        <dbReference type="ARBA" id="ARBA00022692"/>
    </source>
</evidence>
<reference evidence="9 10" key="1">
    <citation type="submission" date="2023-01" db="EMBL/GenBank/DDBJ databases">
        <title>Analysis of 21 Apiospora genomes using comparative genomics revels a genus with tremendous synthesis potential of carbohydrate active enzymes and secondary metabolites.</title>
        <authorList>
            <person name="Sorensen T."/>
        </authorList>
    </citation>
    <scope>NUCLEOTIDE SEQUENCE [LARGE SCALE GENOMIC DNA]</scope>
    <source>
        <strain evidence="9 10">CBS 83171</strain>
    </source>
</reference>
<dbReference type="InterPro" id="IPR011701">
    <property type="entry name" value="MFS"/>
</dbReference>
<gene>
    <name evidence="9" type="ORF">PG996_007271</name>
</gene>
<feature type="transmembrane region" description="Helical" evidence="7">
    <location>
        <begin position="109"/>
        <end position="126"/>
    </location>
</feature>